<dbReference type="Proteomes" id="UP000005850">
    <property type="component" value="Chromosome"/>
</dbReference>
<evidence type="ECO:0000313" key="2">
    <source>
        <dbReference type="Proteomes" id="UP000005850"/>
    </source>
</evidence>
<organism evidence="1 2">
    <name type="scientific">Brevibacillus laterosporus LMG 15441</name>
    <dbReference type="NCBI Taxonomy" id="1042163"/>
    <lineage>
        <taxon>Bacteria</taxon>
        <taxon>Bacillati</taxon>
        <taxon>Bacillota</taxon>
        <taxon>Bacilli</taxon>
        <taxon>Bacillales</taxon>
        <taxon>Paenibacillaceae</taxon>
        <taxon>Brevibacillus</taxon>
    </lineage>
</organism>
<name>A0A075QYX2_BRELA</name>
<keyword evidence="2" id="KW-1185">Reference proteome</keyword>
<dbReference type="STRING" id="1042163.BRLA_c003880"/>
<sequence length="157" mass="18148">MLKGKGIKIISILFVLASSVAVSLSFAGIDVKNQLSIWYHQKMMESGDTIEATTDSYKKNSDNKVKKEASVTTDKTLFLLDQEMIQISKTGEKAIDEYVDRQKTRLNHKQNILEQQELPKDFRQFVQKSNENINEELNKETIEFLHKFTSKQQVFDK</sequence>
<gene>
    <name evidence="1" type="ORF">BRLA_c003880</name>
</gene>
<dbReference type="RefSeq" id="WP_003333577.1">
    <property type="nucleotide sequence ID" value="NZ_CP007806.1"/>
</dbReference>
<evidence type="ECO:0000313" key="1">
    <source>
        <dbReference type="EMBL" id="AIG24769.1"/>
    </source>
</evidence>
<accession>A0A075QYX2</accession>
<dbReference type="HOGENOM" id="CLU_1674570_0_0_9"/>
<dbReference type="AlphaFoldDB" id="A0A075QYX2"/>
<protein>
    <submittedName>
        <fullName evidence="1">Uncharacterized protein</fullName>
    </submittedName>
</protein>
<dbReference type="KEGG" id="blr:BRLA_c003880"/>
<dbReference type="EMBL" id="CP007806">
    <property type="protein sequence ID" value="AIG24769.1"/>
    <property type="molecule type" value="Genomic_DNA"/>
</dbReference>
<reference evidence="1 2" key="1">
    <citation type="journal article" date="2011" name="J. Bacteriol.">
        <title>Genome sequence of Brevibacillus laterosporus LMG 15441, a pathogen of invertebrates.</title>
        <authorList>
            <person name="Djukic M."/>
            <person name="Poehlein A."/>
            <person name="Thurmer A."/>
            <person name="Daniel R."/>
        </authorList>
    </citation>
    <scope>NUCLEOTIDE SEQUENCE [LARGE SCALE GENOMIC DNA]</scope>
    <source>
        <strain evidence="1 2">LMG 15441</strain>
    </source>
</reference>
<proteinExistence type="predicted"/>